<comment type="caution">
    <text evidence="1">The sequence shown here is derived from an EMBL/GenBank/DDBJ whole genome shotgun (WGS) entry which is preliminary data.</text>
</comment>
<sequence>TVDANGIIVIPTGNTLYMADSSGSVIATDIDNYGKIYITGTFTPVGTALLVNDHNSTVIYNGVNQNMWNGQYGKLEVDGGGIKTVMGTVTSATNDVLFINGHIQLGNRNFRLWNLATTTGAANGTGWFVTNAFGGVYKIGVGSSNMLTYDFEVGTSTTSFNRLMVTNDGTTDNYNVRVAPPFDFDSDYPCDALTDTAAVNRTWYINEDVALGSNLT</sequence>
<feature type="non-terminal residue" evidence="1">
    <location>
        <position position="216"/>
    </location>
</feature>
<proteinExistence type="predicted"/>
<evidence type="ECO:0000313" key="1">
    <source>
        <dbReference type="EMBL" id="GAH32903.1"/>
    </source>
</evidence>
<gene>
    <name evidence="1" type="ORF">S03H2_23816</name>
</gene>
<reference evidence="1" key="1">
    <citation type="journal article" date="2014" name="Front. Microbiol.">
        <title>High frequency of phylogenetically diverse reductive dehalogenase-homologous genes in deep subseafloor sedimentary metagenomes.</title>
        <authorList>
            <person name="Kawai M."/>
            <person name="Futagami T."/>
            <person name="Toyoda A."/>
            <person name="Takaki Y."/>
            <person name="Nishi S."/>
            <person name="Hori S."/>
            <person name="Arai W."/>
            <person name="Tsubouchi T."/>
            <person name="Morono Y."/>
            <person name="Uchiyama I."/>
            <person name="Ito T."/>
            <person name="Fujiyama A."/>
            <person name="Inagaki F."/>
            <person name="Takami H."/>
        </authorList>
    </citation>
    <scope>NUCLEOTIDE SEQUENCE</scope>
    <source>
        <strain evidence="1">Expedition CK06-06</strain>
    </source>
</reference>
<protein>
    <recommendedName>
        <fullName evidence="2">Bulb-type lectin domain-containing protein</fullName>
    </recommendedName>
</protein>
<name>X1GIR7_9ZZZZ</name>
<feature type="non-terminal residue" evidence="1">
    <location>
        <position position="1"/>
    </location>
</feature>
<dbReference type="EMBL" id="BARU01013081">
    <property type="protein sequence ID" value="GAH32903.1"/>
    <property type="molecule type" value="Genomic_DNA"/>
</dbReference>
<dbReference type="AlphaFoldDB" id="X1GIR7"/>
<accession>X1GIR7</accession>
<evidence type="ECO:0008006" key="2">
    <source>
        <dbReference type="Google" id="ProtNLM"/>
    </source>
</evidence>
<organism evidence="1">
    <name type="scientific">marine sediment metagenome</name>
    <dbReference type="NCBI Taxonomy" id="412755"/>
    <lineage>
        <taxon>unclassified sequences</taxon>
        <taxon>metagenomes</taxon>
        <taxon>ecological metagenomes</taxon>
    </lineage>
</organism>